<proteinExistence type="predicted"/>
<dbReference type="PANTHER" id="PTHR46910:SF25">
    <property type="entry name" value="ABC-TRANSPORTER-REGULATING TRANSCRIPTION FACTOR"/>
    <property type="match status" value="1"/>
</dbReference>
<dbReference type="InterPro" id="IPR007219">
    <property type="entry name" value="XnlR_reg_dom"/>
</dbReference>
<dbReference type="GO" id="GO:0008270">
    <property type="term" value="F:zinc ion binding"/>
    <property type="evidence" value="ECO:0007669"/>
    <property type="project" value="InterPro"/>
</dbReference>
<dbReference type="AlphaFoldDB" id="A0A0D2FE59"/>
<dbReference type="CDD" id="cd12148">
    <property type="entry name" value="fungal_TF_MHR"/>
    <property type="match status" value="1"/>
</dbReference>
<feature type="compositionally biased region" description="Polar residues" evidence="2">
    <location>
        <begin position="18"/>
        <end position="30"/>
    </location>
</feature>
<evidence type="ECO:0000313" key="4">
    <source>
        <dbReference type="EMBL" id="KIW84902.1"/>
    </source>
</evidence>
<dbReference type="GO" id="GO:0003677">
    <property type="term" value="F:DNA binding"/>
    <property type="evidence" value="ECO:0007669"/>
    <property type="project" value="InterPro"/>
</dbReference>
<dbReference type="PANTHER" id="PTHR46910">
    <property type="entry name" value="TRANSCRIPTION FACTOR PDR1"/>
    <property type="match status" value="1"/>
</dbReference>
<dbReference type="EMBL" id="KN846969">
    <property type="protein sequence ID" value="KIW84902.1"/>
    <property type="molecule type" value="Genomic_DNA"/>
</dbReference>
<dbReference type="SMART" id="SM00906">
    <property type="entry name" value="Fungal_trans"/>
    <property type="match status" value="1"/>
</dbReference>
<dbReference type="Pfam" id="PF04082">
    <property type="entry name" value="Fungal_trans"/>
    <property type="match status" value="1"/>
</dbReference>
<organism evidence="4 5">
    <name type="scientific">Fonsecaea pedrosoi CBS 271.37</name>
    <dbReference type="NCBI Taxonomy" id="1442368"/>
    <lineage>
        <taxon>Eukaryota</taxon>
        <taxon>Fungi</taxon>
        <taxon>Dikarya</taxon>
        <taxon>Ascomycota</taxon>
        <taxon>Pezizomycotina</taxon>
        <taxon>Eurotiomycetes</taxon>
        <taxon>Chaetothyriomycetidae</taxon>
        <taxon>Chaetothyriales</taxon>
        <taxon>Herpotrichiellaceae</taxon>
        <taxon>Fonsecaea</taxon>
    </lineage>
</organism>
<dbReference type="RefSeq" id="XP_013288710.1">
    <property type="nucleotide sequence ID" value="XM_013433256.1"/>
</dbReference>
<feature type="region of interest" description="Disordered" evidence="2">
    <location>
        <begin position="526"/>
        <end position="545"/>
    </location>
</feature>
<evidence type="ECO:0000313" key="5">
    <source>
        <dbReference type="Proteomes" id="UP000053029"/>
    </source>
</evidence>
<dbReference type="VEuPathDB" id="FungiDB:Z517_00290"/>
<evidence type="ECO:0000259" key="3">
    <source>
        <dbReference type="SMART" id="SM00906"/>
    </source>
</evidence>
<dbReference type="GO" id="GO:0006351">
    <property type="term" value="P:DNA-templated transcription"/>
    <property type="evidence" value="ECO:0007669"/>
    <property type="project" value="InterPro"/>
</dbReference>
<reference evidence="4 5" key="1">
    <citation type="submission" date="2015-01" db="EMBL/GenBank/DDBJ databases">
        <title>The Genome Sequence of Fonsecaea pedrosoi CBS 271.37.</title>
        <authorList>
            <consortium name="The Broad Institute Genomics Platform"/>
            <person name="Cuomo C."/>
            <person name="de Hoog S."/>
            <person name="Gorbushina A."/>
            <person name="Stielow B."/>
            <person name="Teixiera M."/>
            <person name="Abouelleil A."/>
            <person name="Chapman S.B."/>
            <person name="Priest M."/>
            <person name="Young S.K."/>
            <person name="Wortman J."/>
            <person name="Nusbaum C."/>
            <person name="Birren B."/>
        </authorList>
    </citation>
    <scope>NUCLEOTIDE SEQUENCE [LARGE SCALE GENOMIC DNA]</scope>
    <source>
        <strain evidence="4 5">CBS 271.37</strain>
    </source>
</reference>
<evidence type="ECO:0000256" key="1">
    <source>
        <dbReference type="ARBA" id="ARBA00023242"/>
    </source>
</evidence>
<dbReference type="GO" id="GO:0003700">
    <property type="term" value="F:DNA-binding transcription factor activity"/>
    <property type="evidence" value="ECO:0007669"/>
    <property type="project" value="InterPro"/>
</dbReference>
<accession>A0A0D2FE59</accession>
<dbReference type="OrthoDB" id="39175at2759"/>
<keyword evidence="5" id="KW-1185">Reference proteome</keyword>
<keyword evidence="1" id="KW-0539">Nucleus</keyword>
<dbReference type="HOGENOM" id="CLU_016058_0_0_1"/>
<dbReference type="Proteomes" id="UP000053029">
    <property type="component" value="Unassembled WGS sequence"/>
</dbReference>
<feature type="region of interest" description="Disordered" evidence="2">
    <location>
        <begin position="15"/>
        <end position="57"/>
    </location>
</feature>
<sequence length="598" mass="67732">MLPFVISADIPQHRMLASKQSQETSKQPRMQTPLAPGLPRTTDAHEGPIDAFDNQDLGQEENSLYATDTLNFEYYGPRCMMSFYSQPAVDWIVLKVESPEYNSSVKRLVQESARMLKMNHAYFEEGSDLAWGLVERPVFESRLRAHFSGAHTPVTDDKGWYALRNIIWAHGCQIVLSKTRAFHDTLQASWALFQNALSVHTEIMFLHTSLMGVQALISMAYFSESMGEVSLQYTLCTDALRLACSKGLHRQPSHSWKIPPHEVRHRNWIFWSIYCLEKQICTRSGRPSIMDDDEISCQVPQTVPSGLPSDTLYCHTLIKMMQLASTARKQLSSARALRQTTDQLFQAVHNLREELAEFKNSVQQHICLDDAIDVARLPAGMTLRQAQSLQSHYFCLVLDINTPLTYPWLDVSTYVAGNMMAASQVHASYNDVVQVSRAAILAARQVHIDGGCAALIARYAPLYSFFNLFIHIIRDTTLSTVPSDLLLLDLTLGYFSNLELTTGLQLPRLFVREMCHFARLAVKHQERSQKSTTEPEISKEIEANESFQPAPLTNSTLSIGDTDTVPLLEQDFFELFPAEDFETWSTLVPFDEATDWTF</sequence>
<name>A0A0D2FE59_9EURO</name>
<dbReference type="STRING" id="1442368.A0A0D2FE59"/>
<feature type="domain" description="Xylanolytic transcriptional activator regulatory" evidence="3">
    <location>
        <begin position="232"/>
        <end position="306"/>
    </location>
</feature>
<evidence type="ECO:0000256" key="2">
    <source>
        <dbReference type="SAM" id="MobiDB-lite"/>
    </source>
</evidence>
<dbReference type="GeneID" id="25299780"/>
<dbReference type="InterPro" id="IPR050987">
    <property type="entry name" value="AtrR-like"/>
</dbReference>
<gene>
    <name evidence="4" type="ORF">Z517_00290</name>
</gene>
<protein>
    <recommendedName>
        <fullName evidence="3">Xylanolytic transcriptional activator regulatory domain-containing protein</fullName>
    </recommendedName>
</protein>